<evidence type="ECO:0000313" key="4">
    <source>
        <dbReference type="Proteomes" id="UP000002785"/>
    </source>
</evidence>
<dbReference type="Pfam" id="PF18029">
    <property type="entry name" value="Glyoxalase_6"/>
    <property type="match status" value="1"/>
</dbReference>
<dbReference type="Gene3D" id="3.10.180.10">
    <property type="entry name" value="2,3-Dihydroxybiphenyl 1,2-Dioxygenase, domain 1"/>
    <property type="match status" value="1"/>
</dbReference>
<dbReference type="HOGENOM" id="CLU_2467784_0_0_11"/>
<dbReference type="EMBL" id="CM000951">
    <property type="protein sequence ID" value="EDY55376.1"/>
    <property type="molecule type" value="Genomic_DNA"/>
</dbReference>
<dbReference type="PANTHER" id="PTHR35908">
    <property type="entry name" value="HYPOTHETICAL FUSION PROTEIN"/>
    <property type="match status" value="1"/>
</dbReference>
<dbReference type="AlphaFoldDB" id="B5HRC1"/>
<dbReference type="PANTHER" id="PTHR35908:SF1">
    <property type="entry name" value="CONSERVED PROTEIN"/>
    <property type="match status" value="1"/>
</dbReference>
<feature type="region of interest" description="Disordered" evidence="1">
    <location>
        <begin position="1"/>
        <end position="25"/>
    </location>
</feature>
<name>B5HRC1_STRX2</name>
<feature type="domain" description="Glyoxalase-like" evidence="2">
    <location>
        <begin position="10"/>
        <end position="78"/>
    </location>
</feature>
<accession>B5HRC1</accession>
<evidence type="ECO:0000256" key="1">
    <source>
        <dbReference type="SAM" id="MobiDB-lite"/>
    </source>
</evidence>
<proteinExistence type="predicted"/>
<organism evidence="3 4">
    <name type="scientific">Streptomyces sviceus (strain ATCC 29083 / DSM 924 / JCM 4929 / NBRC 13980 / NCIMB 11184 / NRRL 5439 / UC 5370)</name>
    <dbReference type="NCBI Taxonomy" id="463191"/>
    <lineage>
        <taxon>Bacteria</taxon>
        <taxon>Bacillati</taxon>
        <taxon>Actinomycetota</taxon>
        <taxon>Actinomycetes</taxon>
        <taxon>Kitasatosporales</taxon>
        <taxon>Streptomycetaceae</taxon>
        <taxon>Streptomyces</taxon>
    </lineage>
</organism>
<protein>
    <recommendedName>
        <fullName evidence="2">Glyoxalase-like domain-containing protein</fullName>
    </recommendedName>
</protein>
<dbReference type="SUPFAM" id="SSF54593">
    <property type="entry name" value="Glyoxalase/Bleomycin resistance protein/Dihydroxybiphenyl dioxygenase"/>
    <property type="match status" value="1"/>
</dbReference>
<dbReference type="Proteomes" id="UP000002785">
    <property type="component" value="Chromosome"/>
</dbReference>
<gene>
    <name evidence="3" type="ORF">SSEG_01956</name>
</gene>
<dbReference type="InterPro" id="IPR041581">
    <property type="entry name" value="Glyoxalase_6"/>
</dbReference>
<dbReference type="eggNOG" id="COG0346">
    <property type="taxonomic scope" value="Bacteria"/>
</dbReference>
<reference evidence="3" key="1">
    <citation type="submission" date="2009-10" db="EMBL/GenBank/DDBJ databases">
        <title>The genome sequence of Streptomyces sviceus strain ATCC 29083.</title>
        <authorList>
            <consortium name="The Broad Institute Genome Sequencing Platform"/>
            <consortium name="Broad Institute Microbial Sequencing Center"/>
            <person name="Fischbach M."/>
            <person name="Godfrey P."/>
            <person name="Ward D."/>
            <person name="Young S."/>
            <person name="Zeng Q."/>
            <person name="Koehrsen M."/>
            <person name="Alvarado L."/>
            <person name="Berlin A.M."/>
            <person name="Bochicchio J."/>
            <person name="Borenstein D."/>
            <person name="Chapman S.B."/>
            <person name="Chen Z."/>
            <person name="Engels R."/>
            <person name="Freedman E."/>
            <person name="Gellesch M."/>
            <person name="Goldberg J."/>
            <person name="Griggs A."/>
            <person name="Gujja S."/>
            <person name="Heilman E.R."/>
            <person name="Heiman D.I."/>
            <person name="Hepburn T.A."/>
            <person name="Howarth C."/>
            <person name="Jen D."/>
            <person name="Larson L."/>
            <person name="Lewis B."/>
            <person name="Mehta T."/>
            <person name="Park D."/>
            <person name="Pearson M."/>
            <person name="Richards J."/>
            <person name="Roberts A."/>
            <person name="Saif S."/>
            <person name="Shea T.D."/>
            <person name="Shenoy N."/>
            <person name="Sisk P."/>
            <person name="Stolte C."/>
            <person name="Sykes S.N."/>
            <person name="Thomson T."/>
            <person name="Walk T."/>
            <person name="White J."/>
            <person name="Yandava C."/>
            <person name="Straight P."/>
            <person name="Clardy J."/>
            <person name="Hung D."/>
            <person name="Kolter R."/>
            <person name="Mekalanos J."/>
            <person name="Walker S."/>
            <person name="Walsh C.T."/>
            <person name="Wieland-Brown L.C."/>
            <person name="Haas B."/>
            <person name="Nusbaum C."/>
            <person name="Birren B."/>
        </authorList>
    </citation>
    <scope>NUCLEOTIDE SEQUENCE [LARGE SCALE GENOMIC DNA]</scope>
    <source>
        <strain evidence="3">ATCC 29083</strain>
    </source>
</reference>
<keyword evidence="4" id="KW-1185">Reference proteome</keyword>
<dbReference type="OrthoDB" id="5524593at2"/>
<evidence type="ECO:0000259" key="2">
    <source>
        <dbReference type="Pfam" id="PF18029"/>
    </source>
</evidence>
<dbReference type="InterPro" id="IPR029068">
    <property type="entry name" value="Glyas_Bleomycin-R_OHBP_Dase"/>
</dbReference>
<sequence>MGWRTTVSPERTPRSASRPSGRQTVKNCLHFDLQPQDRTRDKEVDRLLALGATIVDAQRTGDGMGWVVLVDPEGNEFCEERRAAERKH</sequence>
<evidence type="ECO:0000313" key="3">
    <source>
        <dbReference type="EMBL" id="EDY55376.1"/>
    </source>
</evidence>